<evidence type="ECO:0000256" key="3">
    <source>
        <dbReference type="ARBA" id="ARBA00023004"/>
    </source>
</evidence>
<dbReference type="AlphaFoldDB" id="A0A9Q1BBN9"/>
<dbReference type="InterPro" id="IPR001128">
    <property type="entry name" value="Cyt_P450"/>
</dbReference>
<dbReference type="SUPFAM" id="SSF48264">
    <property type="entry name" value="Cytochrome P450"/>
    <property type="match status" value="1"/>
</dbReference>
<proteinExistence type="inferred from homology"/>
<dbReference type="GO" id="GO:0020037">
    <property type="term" value="F:heme binding"/>
    <property type="evidence" value="ECO:0007669"/>
    <property type="project" value="InterPro"/>
</dbReference>
<dbReference type="GO" id="GO:0005506">
    <property type="term" value="F:iron ion binding"/>
    <property type="evidence" value="ECO:0007669"/>
    <property type="project" value="InterPro"/>
</dbReference>
<keyword evidence="2" id="KW-0479">Metal-binding</keyword>
<dbReference type="GO" id="GO:0006082">
    <property type="term" value="P:organic acid metabolic process"/>
    <property type="evidence" value="ECO:0007669"/>
    <property type="project" value="TreeGrafter"/>
</dbReference>
<evidence type="ECO:0000256" key="2">
    <source>
        <dbReference type="ARBA" id="ARBA00022723"/>
    </source>
</evidence>
<dbReference type="GO" id="GO:0005737">
    <property type="term" value="C:cytoplasm"/>
    <property type="evidence" value="ECO:0007669"/>
    <property type="project" value="TreeGrafter"/>
</dbReference>
<dbReference type="Pfam" id="PF00067">
    <property type="entry name" value="p450"/>
    <property type="match status" value="1"/>
</dbReference>
<sequence>MTCMRDLFMAAGSIIVQIGHIFPILRPLLWKQINDVKTSTTNLSKFLLEEIAKIEEKMDAITEPENFIQSYLLEMKNDKKGKLPKVSLQYSILDLFAAGTETTSSTLLWGMLYMMMNPEVQKNVQKELDEVVIGRENRPSWTNKSDLPYTEATILEIQRLCSLVPVIPHATVKPTTLGGYNLPAKCEVWMNLW</sequence>
<comment type="similarity">
    <text evidence="1">Belongs to the cytochrome P450 family.</text>
</comment>
<dbReference type="GO" id="GO:0016712">
    <property type="term" value="F:oxidoreductase activity, acting on paired donors, with incorporation or reduction of molecular oxygen, reduced flavin or flavoprotein as one donor, and incorporation of one atom of oxygen"/>
    <property type="evidence" value="ECO:0007669"/>
    <property type="project" value="TreeGrafter"/>
</dbReference>
<dbReference type="OrthoDB" id="2789670at2759"/>
<dbReference type="Gene3D" id="1.10.630.10">
    <property type="entry name" value="Cytochrome P450"/>
    <property type="match status" value="1"/>
</dbReference>
<dbReference type="InterPro" id="IPR036396">
    <property type="entry name" value="Cyt_P450_sf"/>
</dbReference>
<dbReference type="PRINTS" id="PR00385">
    <property type="entry name" value="P450"/>
</dbReference>
<keyword evidence="5" id="KW-1185">Reference proteome</keyword>
<protein>
    <submittedName>
        <fullName evidence="4">Cytochrome P450 2U1</fullName>
    </submittedName>
</protein>
<keyword evidence="3" id="KW-0408">Iron</keyword>
<dbReference type="EMBL" id="JAIZAY010000264">
    <property type="protein sequence ID" value="KAJ8018617.1"/>
    <property type="molecule type" value="Genomic_DNA"/>
</dbReference>
<dbReference type="InterPro" id="IPR002401">
    <property type="entry name" value="Cyt_P450_E_grp-I"/>
</dbReference>
<name>A0A9Q1BBN9_HOLLE</name>
<evidence type="ECO:0000313" key="4">
    <source>
        <dbReference type="EMBL" id="KAJ8018617.1"/>
    </source>
</evidence>
<reference evidence="4" key="1">
    <citation type="submission" date="2021-10" db="EMBL/GenBank/DDBJ databases">
        <title>Tropical sea cucumber genome reveals ecological adaptation and Cuvierian tubules defense mechanism.</title>
        <authorList>
            <person name="Chen T."/>
        </authorList>
    </citation>
    <scope>NUCLEOTIDE SEQUENCE</scope>
    <source>
        <strain evidence="4">Nanhai2018</strain>
        <tissue evidence="4">Muscle</tissue>
    </source>
</reference>
<evidence type="ECO:0000313" key="5">
    <source>
        <dbReference type="Proteomes" id="UP001152320"/>
    </source>
</evidence>
<dbReference type="Proteomes" id="UP001152320">
    <property type="component" value="Unassembled WGS sequence"/>
</dbReference>
<dbReference type="GO" id="GO:0006805">
    <property type="term" value="P:xenobiotic metabolic process"/>
    <property type="evidence" value="ECO:0007669"/>
    <property type="project" value="TreeGrafter"/>
</dbReference>
<dbReference type="PRINTS" id="PR00463">
    <property type="entry name" value="EP450I"/>
</dbReference>
<comment type="caution">
    <text evidence="4">The sequence shown here is derived from an EMBL/GenBank/DDBJ whole genome shotgun (WGS) entry which is preliminary data.</text>
</comment>
<dbReference type="PANTHER" id="PTHR24300">
    <property type="entry name" value="CYTOCHROME P450 508A4-RELATED"/>
    <property type="match status" value="1"/>
</dbReference>
<evidence type="ECO:0000256" key="1">
    <source>
        <dbReference type="ARBA" id="ARBA00010617"/>
    </source>
</evidence>
<accession>A0A9Q1BBN9</accession>
<dbReference type="GO" id="GO:0008395">
    <property type="term" value="F:steroid hydroxylase activity"/>
    <property type="evidence" value="ECO:0007669"/>
    <property type="project" value="TreeGrafter"/>
</dbReference>
<dbReference type="PANTHER" id="PTHR24300:SF397">
    <property type="entry name" value="CYTOCHROME P450 2U1"/>
    <property type="match status" value="1"/>
</dbReference>
<gene>
    <name evidence="4" type="ORF">HOLleu_43307</name>
</gene>
<dbReference type="InterPro" id="IPR050182">
    <property type="entry name" value="Cytochrome_P450_fam2"/>
</dbReference>
<organism evidence="4 5">
    <name type="scientific">Holothuria leucospilota</name>
    <name type="common">Black long sea cucumber</name>
    <name type="synonym">Mertensiothuria leucospilota</name>
    <dbReference type="NCBI Taxonomy" id="206669"/>
    <lineage>
        <taxon>Eukaryota</taxon>
        <taxon>Metazoa</taxon>
        <taxon>Echinodermata</taxon>
        <taxon>Eleutherozoa</taxon>
        <taxon>Echinozoa</taxon>
        <taxon>Holothuroidea</taxon>
        <taxon>Aspidochirotacea</taxon>
        <taxon>Aspidochirotida</taxon>
        <taxon>Holothuriidae</taxon>
        <taxon>Holothuria</taxon>
    </lineage>
</organism>